<dbReference type="CDD" id="cd17932">
    <property type="entry name" value="DEXQc_UvrD"/>
    <property type="match status" value="1"/>
</dbReference>
<dbReference type="PANTHER" id="PTHR13710">
    <property type="entry name" value="DNA HELICASE RECQ FAMILY MEMBER"/>
    <property type="match status" value="1"/>
</dbReference>
<dbReference type="InterPro" id="IPR011545">
    <property type="entry name" value="DEAD/DEAH_box_helicase_dom"/>
</dbReference>
<dbReference type="EMBL" id="CP024443">
    <property type="protein sequence ID" value="ATW71320.1"/>
    <property type="molecule type" value="Genomic_DNA"/>
</dbReference>
<dbReference type="GO" id="GO:0006310">
    <property type="term" value="P:DNA recombination"/>
    <property type="evidence" value="ECO:0007669"/>
    <property type="project" value="TreeGrafter"/>
</dbReference>
<dbReference type="PROSITE" id="PS51198">
    <property type="entry name" value="UVRD_HELICASE_ATP_BIND"/>
    <property type="match status" value="1"/>
</dbReference>
<evidence type="ECO:0000256" key="9">
    <source>
        <dbReference type="ARBA" id="ARBA00034808"/>
    </source>
</evidence>
<organism evidence="14 15">
    <name type="scientific">Faucicola osloensis</name>
    <name type="common">Moraxella osloensis</name>
    <dbReference type="NCBI Taxonomy" id="34062"/>
    <lineage>
        <taxon>Bacteria</taxon>
        <taxon>Pseudomonadati</taxon>
        <taxon>Pseudomonadota</taxon>
        <taxon>Gammaproteobacteria</taxon>
        <taxon>Moraxellales</taxon>
        <taxon>Moraxellaceae</taxon>
        <taxon>Faucicola</taxon>
    </lineage>
</organism>
<feature type="domain" description="UvrD-like helicase ATP-binding" evidence="13">
    <location>
        <begin position="1200"/>
        <end position="1446"/>
    </location>
</feature>
<keyword evidence="3 10" id="KW-0378">Hydrolase</keyword>
<dbReference type="GO" id="GO:0030894">
    <property type="term" value="C:replisome"/>
    <property type="evidence" value="ECO:0007669"/>
    <property type="project" value="TreeGrafter"/>
</dbReference>
<keyword evidence="6" id="KW-0238">DNA-binding</keyword>
<keyword evidence="4 10" id="KW-0347">Helicase</keyword>
<dbReference type="PROSITE" id="PS51194">
    <property type="entry name" value="HELICASE_CTER"/>
    <property type="match status" value="1"/>
</dbReference>
<dbReference type="RefSeq" id="WP_100270697.1">
    <property type="nucleotide sequence ID" value="NZ_CP024443.1"/>
</dbReference>
<feature type="binding site" evidence="10">
    <location>
        <begin position="1221"/>
        <end position="1228"/>
    </location>
    <ligand>
        <name>ATP</name>
        <dbReference type="ChEBI" id="CHEBI:30616"/>
    </ligand>
</feature>
<dbReference type="Proteomes" id="UP000229340">
    <property type="component" value="Chromosome"/>
</dbReference>
<proteinExistence type="inferred from homology"/>
<dbReference type="Pfam" id="PF00270">
    <property type="entry name" value="DEAD"/>
    <property type="match status" value="1"/>
</dbReference>
<evidence type="ECO:0000256" key="6">
    <source>
        <dbReference type="ARBA" id="ARBA00023125"/>
    </source>
</evidence>
<dbReference type="GO" id="GO:0016787">
    <property type="term" value="F:hydrolase activity"/>
    <property type="evidence" value="ECO:0007669"/>
    <property type="project" value="UniProtKB-UniRule"/>
</dbReference>
<dbReference type="InterPro" id="IPR014016">
    <property type="entry name" value="UvrD-like_ATP-bd"/>
</dbReference>
<reference evidence="15" key="1">
    <citation type="submission" date="2017-11" db="EMBL/GenBank/DDBJ databases">
        <title>Complete genome sequence of Moraxella osloensis NP7 isolated from human skin.</title>
        <authorList>
            <person name="Lee K."/>
            <person name="Lim J.Y."/>
            <person name="Hwang I."/>
        </authorList>
    </citation>
    <scope>NUCLEOTIDE SEQUENCE [LARGE SCALE GENOMIC DNA]</scope>
    <source>
        <strain evidence="15">NP7</strain>
    </source>
</reference>
<dbReference type="InterPro" id="IPR036397">
    <property type="entry name" value="RNaseH_sf"/>
</dbReference>
<evidence type="ECO:0000256" key="8">
    <source>
        <dbReference type="ARBA" id="ARBA00034617"/>
    </source>
</evidence>
<accession>A0A2I5HS33</accession>
<feature type="domain" description="Helicase ATP-binding" evidence="11">
    <location>
        <begin position="353"/>
        <end position="583"/>
    </location>
</feature>
<dbReference type="GO" id="GO:0043590">
    <property type="term" value="C:bacterial nucleoid"/>
    <property type="evidence" value="ECO:0007669"/>
    <property type="project" value="TreeGrafter"/>
</dbReference>
<evidence type="ECO:0000259" key="11">
    <source>
        <dbReference type="PROSITE" id="PS51192"/>
    </source>
</evidence>
<dbReference type="InterPro" id="IPR001650">
    <property type="entry name" value="Helicase_C-like"/>
</dbReference>
<comment type="catalytic activity">
    <reaction evidence="8">
        <text>Couples ATP hydrolysis with the unwinding of duplex DNA by translocating in the 3'-5' direction.</text>
        <dbReference type="EC" id="5.6.2.4"/>
    </reaction>
</comment>
<evidence type="ECO:0000259" key="12">
    <source>
        <dbReference type="PROSITE" id="PS51194"/>
    </source>
</evidence>
<keyword evidence="2 10" id="KW-0547">Nucleotide-binding</keyword>
<evidence type="ECO:0000256" key="10">
    <source>
        <dbReference type="PROSITE-ProRule" id="PRU00560"/>
    </source>
</evidence>
<sequence>MSNTPEFIQPLTEPPKQPDPIAGLGEFLQIHLGDNVKNLKAIDNVDKLFEYLKENPNAILWLDLEIDPKTERLIDGAILLGDYYWHFDSKEFDKSASDIYNLIRKANYLGGHNLIEFDLPRIIGFINNRLSKLPNGDYHTDTLFNQVLPNLQAKTWDTLVLSCLLIPHQPTHALTKLYKANSTYNNPILDCVESRIIFDLCLTAWQNLSLDSQFLYHQLMPALEQLSNQQYFYVDNDCIFDWDNITNEMPDGNQTALVNLLKSAVKNAKNQTLTHPWQYLGLTCFVNWLRYFAKPQARRPVWISKHPVHKLSFHQAEETFWQIHELTEDWINNQCQAFFGFDKLRDGQMQIVKATLANQDIPLGILPTGGGKSLTFQLPALIFSKYQRQLTIVISPLKALIEDQVINLHAQLPDYESRIAYLTSGQTPETQKDIITGVWQGDIDILYLSPERLRTHSIRQLLKNRPPAFWVLDEAHTLSQWGTDFRPDFLRIADYIIACYGPEIAQKVQTELDNIAKKPAKNDNQPDLLGEDKTIQQTEQTQPDIQSKTDYQFIPPKVSLVTATASSRVKEDLDKELVNKLVALTDNKPLKQYGTPVENLKIWRDNIEPFFIETAKDNRMTEIYKILVERKKWYEDNHQTHPEQGVALVYLRSRAGCEEFAQHFAEQRLKAVAYHGKLDESQKKQILQQFKNDELDVVVCTNAFGMGIDKAGIHTVIHSGVPNNLESYVQEIGRGARKTHEQAHAYMLWDSTDIDNQFKQERKARIPNTDTLKNCWQQISPILKRPLDEQWFAGSLLSPILAIDDDIEQLNTQIRVALLALERYGLLVERDQQPAWISIKLLQSPTPEHSKKLIKLYDQLQQINDNLPTQETIYQTDDPINNKQLTRYHLPELAVALGYSVKSLLNLLRQLVKHGFAQWQIVVNIRLNYSTKHLKTEFSKKRHMLEAMKAFVNSDIFEAHDTDISSTEGYTRFNTKALDNWLVSHQYHYNSRKQLFPLLRALGIITTRHQSSYYFAISATPETKAELQHQDLKDNLHNWLVLAEKNMDLLAHLLDGYIFPNLESKTKEIGKNFNLDEIAKHFATSPNDILHQLEQLQKLDIIELSRLDDDANAIFFIGTNHKRNIYNQVAYRYLQEHYEDRCMRIHVLSHWLNSEIDVKRSLLEDYFRKPLKDVVKQYINPEIDVTRPYLKDYKKEILSKHFSEVQKQIIEDRSRASMILAGPGSGKTTVVVHRVAHLLMIEEIKPEKILILAYNRLAVCELRGRLKSLVGGNANGVTILTFHALARQITNLSEKDAPIEQLDEICARISQFAQEKNIDKRRNNARYQWLIEQAISYLKESPQHFQYIMVDEFQDIDEYQYELIGLLADLQQAEYDITQTAETTNENGTQLKDNYDQRSNLMVVGDDDQNLYAFRGASIKFIQQFEQNYHIDTSQKFYLLNNYRSADNIVNLANAFIVQSLPADERLKNSVNSVKPTHAHPNLPIRFGLFNQPYGIDMASWIADDIHTRLTAFKQQATIPTIAILAPKWDDFNAIQHYLEQLSINSQRYNESEQLIPLNSVIGQALHQFLDNERLALVENAVSDFLEKWREEHHFNALDKAWSAILNHTANLKNVTYEQILQRLETAQYESDKPVYLITYHSAKGMEFDHVYVIDQANQYNKSNNQDTVRPLYVALTRAKQSLTVLQHRNQHHQILTNLLETQGEKITIPTVQKPEYLSFHRLLQLEEIVLTPKALVSEEGRKFITQVFAKDVWGKSADVFSRFVLKDWNKHKVTSGFYSPGNQLICQFSSNLTNKLGNMNIELAGFTTTRFYQQDMTWYEKAQYTGEETSHYLIVPFVKFRVFC</sequence>
<name>A0A2I5HS33_FAUOS</name>
<dbReference type="GO" id="GO:0005737">
    <property type="term" value="C:cytoplasm"/>
    <property type="evidence" value="ECO:0007669"/>
    <property type="project" value="TreeGrafter"/>
</dbReference>
<dbReference type="EC" id="5.6.2.4" evidence="9"/>
<evidence type="ECO:0000256" key="7">
    <source>
        <dbReference type="ARBA" id="ARBA00023235"/>
    </source>
</evidence>
<dbReference type="GO" id="GO:0009378">
    <property type="term" value="F:four-way junction helicase activity"/>
    <property type="evidence" value="ECO:0007669"/>
    <property type="project" value="TreeGrafter"/>
</dbReference>
<dbReference type="Pfam" id="PF13361">
    <property type="entry name" value="UvrD_C"/>
    <property type="match status" value="1"/>
</dbReference>
<keyword evidence="5 10" id="KW-0067">ATP-binding</keyword>
<comment type="similarity">
    <text evidence="1">Belongs to the helicase family. RecQ subfamily.</text>
</comment>
<dbReference type="InterPro" id="IPR014001">
    <property type="entry name" value="Helicase_ATP-bd"/>
</dbReference>
<dbReference type="Gene3D" id="3.30.420.10">
    <property type="entry name" value="Ribonuclease H-like superfamily/Ribonuclease H"/>
    <property type="match status" value="1"/>
</dbReference>
<evidence type="ECO:0000313" key="15">
    <source>
        <dbReference type="Proteomes" id="UP000229340"/>
    </source>
</evidence>
<evidence type="ECO:0000259" key="13">
    <source>
        <dbReference type="PROSITE" id="PS51198"/>
    </source>
</evidence>
<evidence type="ECO:0000313" key="14">
    <source>
        <dbReference type="EMBL" id="ATW71320.1"/>
    </source>
</evidence>
<evidence type="ECO:0000256" key="2">
    <source>
        <dbReference type="ARBA" id="ARBA00022741"/>
    </source>
</evidence>
<dbReference type="PANTHER" id="PTHR13710:SF105">
    <property type="entry name" value="ATP-DEPENDENT DNA HELICASE Q1"/>
    <property type="match status" value="1"/>
</dbReference>
<feature type="domain" description="Helicase C-terminal" evidence="12">
    <location>
        <begin position="619"/>
        <end position="787"/>
    </location>
</feature>
<dbReference type="InterPro" id="IPR027417">
    <property type="entry name" value="P-loop_NTPase"/>
</dbReference>
<dbReference type="Gene3D" id="3.40.50.300">
    <property type="entry name" value="P-loop containing nucleotide triphosphate hydrolases"/>
    <property type="match status" value="5"/>
</dbReference>
<protein>
    <recommendedName>
        <fullName evidence="9">DNA 3'-5' helicase</fullName>
        <ecNumber evidence="9">5.6.2.4</ecNumber>
    </recommendedName>
</protein>
<evidence type="ECO:0000256" key="1">
    <source>
        <dbReference type="ARBA" id="ARBA00005446"/>
    </source>
</evidence>
<keyword evidence="7" id="KW-0413">Isomerase</keyword>
<dbReference type="SMART" id="SM00490">
    <property type="entry name" value="HELICc"/>
    <property type="match status" value="1"/>
</dbReference>
<evidence type="ECO:0000256" key="4">
    <source>
        <dbReference type="ARBA" id="ARBA00022806"/>
    </source>
</evidence>
<dbReference type="GO" id="GO:0043138">
    <property type="term" value="F:3'-5' DNA helicase activity"/>
    <property type="evidence" value="ECO:0007669"/>
    <property type="project" value="UniProtKB-EC"/>
</dbReference>
<dbReference type="Pfam" id="PF00580">
    <property type="entry name" value="UvrD-helicase"/>
    <property type="match status" value="2"/>
</dbReference>
<dbReference type="GO" id="GO:0003677">
    <property type="term" value="F:DNA binding"/>
    <property type="evidence" value="ECO:0007669"/>
    <property type="project" value="UniProtKB-KW"/>
</dbReference>
<dbReference type="GO" id="GO:0006281">
    <property type="term" value="P:DNA repair"/>
    <property type="evidence" value="ECO:0007669"/>
    <property type="project" value="TreeGrafter"/>
</dbReference>
<dbReference type="SUPFAM" id="SSF52540">
    <property type="entry name" value="P-loop containing nucleoside triphosphate hydrolases"/>
    <property type="match status" value="2"/>
</dbReference>
<evidence type="ECO:0000256" key="3">
    <source>
        <dbReference type="ARBA" id="ARBA00022801"/>
    </source>
</evidence>
<gene>
    <name evidence="14" type="ORF">NP7_13470</name>
</gene>
<evidence type="ECO:0000256" key="5">
    <source>
        <dbReference type="ARBA" id="ARBA00022840"/>
    </source>
</evidence>
<dbReference type="GO" id="GO:0005524">
    <property type="term" value="F:ATP binding"/>
    <property type="evidence" value="ECO:0007669"/>
    <property type="project" value="UniProtKB-UniRule"/>
</dbReference>
<dbReference type="PROSITE" id="PS51192">
    <property type="entry name" value="HELICASE_ATP_BIND_1"/>
    <property type="match status" value="1"/>
</dbReference>
<dbReference type="InterPro" id="IPR014017">
    <property type="entry name" value="DNA_helicase_UvrD-like_C"/>
</dbReference>
<dbReference type="SMART" id="SM00487">
    <property type="entry name" value="DEXDc"/>
    <property type="match status" value="1"/>
</dbReference>
<dbReference type="Pfam" id="PF00271">
    <property type="entry name" value="Helicase_C"/>
    <property type="match status" value="1"/>
</dbReference>